<protein>
    <recommendedName>
        <fullName evidence="3">Phage protein</fullName>
    </recommendedName>
</protein>
<evidence type="ECO:0000313" key="2">
    <source>
        <dbReference type="Proteomes" id="UP000199598"/>
    </source>
</evidence>
<evidence type="ECO:0008006" key="3">
    <source>
        <dbReference type="Google" id="ProtNLM"/>
    </source>
</evidence>
<dbReference type="Proteomes" id="UP000199598">
    <property type="component" value="Unassembled WGS sequence"/>
</dbReference>
<comment type="caution">
    <text evidence="1">The sequence shown here is derived from an EMBL/GenBank/DDBJ whole genome shotgun (WGS) entry which is preliminary data.</text>
</comment>
<proteinExistence type="predicted"/>
<accession>A0A1I4E0Q0</accession>
<gene>
    <name evidence="1" type="ORF">SAMN04488518_113117</name>
</gene>
<keyword evidence="2" id="KW-1185">Reference proteome</keyword>
<evidence type="ECO:0000313" key="1">
    <source>
        <dbReference type="EMBL" id="SFK99398.1"/>
    </source>
</evidence>
<reference evidence="1 2" key="1">
    <citation type="submission" date="2016-10" db="EMBL/GenBank/DDBJ databases">
        <authorList>
            <person name="Varghese N."/>
            <person name="Submissions S."/>
        </authorList>
    </citation>
    <scope>NUCLEOTIDE SEQUENCE [LARGE SCALE GENOMIC DNA]</scope>
    <source>
        <strain evidence="1 2">DSM 16392</strain>
    </source>
</reference>
<sequence>MGKDWCAEVEKLQTIYETVRDGEQVTESRFGEDFIKYRNADLNRIEKDRDYARAQCEIQKGKLKRRRFAARVRA</sequence>
<organism evidence="1 2">
    <name type="scientific">Pseudovibrio ascidiaceicola</name>
    <dbReference type="NCBI Taxonomy" id="285279"/>
    <lineage>
        <taxon>Bacteria</taxon>
        <taxon>Pseudomonadati</taxon>
        <taxon>Pseudomonadota</taxon>
        <taxon>Alphaproteobacteria</taxon>
        <taxon>Hyphomicrobiales</taxon>
        <taxon>Stappiaceae</taxon>
        <taxon>Pseudovibrio</taxon>
    </lineage>
</organism>
<name>A0A1I4E0Q0_9HYPH</name>
<dbReference type="EMBL" id="FOSK01000013">
    <property type="protein sequence ID" value="SFK99398.1"/>
    <property type="molecule type" value="Genomic_DNA"/>
</dbReference>